<dbReference type="AlphaFoldDB" id="A0A6C0F0T5"/>
<name>A0A6C0F0T5_9ZZZZ</name>
<proteinExistence type="predicted"/>
<protein>
    <submittedName>
        <fullName evidence="1">Uncharacterized protein</fullName>
    </submittedName>
</protein>
<evidence type="ECO:0000313" key="1">
    <source>
        <dbReference type="EMBL" id="QHT34273.1"/>
    </source>
</evidence>
<reference evidence="1" key="1">
    <citation type="journal article" date="2020" name="Nature">
        <title>Giant virus diversity and host interactions through global metagenomics.</title>
        <authorList>
            <person name="Schulz F."/>
            <person name="Roux S."/>
            <person name="Paez-Espino D."/>
            <person name="Jungbluth S."/>
            <person name="Walsh D.A."/>
            <person name="Denef V.J."/>
            <person name="McMahon K.D."/>
            <person name="Konstantinidis K.T."/>
            <person name="Eloe-Fadrosh E.A."/>
            <person name="Kyrpides N.C."/>
            <person name="Woyke T."/>
        </authorList>
    </citation>
    <scope>NUCLEOTIDE SEQUENCE</scope>
    <source>
        <strain evidence="1">GVMAG-M-3300009163-63</strain>
    </source>
</reference>
<organism evidence="1">
    <name type="scientific">viral metagenome</name>
    <dbReference type="NCBI Taxonomy" id="1070528"/>
    <lineage>
        <taxon>unclassified sequences</taxon>
        <taxon>metagenomes</taxon>
        <taxon>organismal metagenomes</taxon>
    </lineage>
</organism>
<sequence length="120" mass="13635">MSCTRNKNTPSDYCLEQKQNSQIFGYLEYKNSQYGYAYNNALPTMGVTPSHMPRQIFSNNSIDIESALFGINSTNMVTPQAAVIPQLVKLPEISYFNRMPFILPNPLVIENNQRPFPVPN</sequence>
<accession>A0A6C0F0T5</accession>
<dbReference type="EMBL" id="MN738998">
    <property type="protein sequence ID" value="QHT34273.1"/>
    <property type="molecule type" value="Genomic_DNA"/>
</dbReference>